<dbReference type="EMBL" id="JNSL01000002">
    <property type="protein sequence ID" value="KGA21729.1"/>
    <property type="molecule type" value="Genomic_DNA"/>
</dbReference>
<evidence type="ECO:0000256" key="6">
    <source>
        <dbReference type="ARBA" id="ARBA00022801"/>
    </source>
</evidence>
<evidence type="ECO:0000256" key="3">
    <source>
        <dbReference type="ARBA" id="ARBA00022722"/>
    </source>
</evidence>
<evidence type="ECO:0000256" key="4">
    <source>
        <dbReference type="ARBA" id="ARBA00022723"/>
    </source>
</evidence>
<gene>
    <name evidence="8" type="ORF">GM51_0835</name>
</gene>
<dbReference type="GO" id="GO:0004222">
    <property type="term" value="F:metalloendopeptidase activity"/>
    <property type="evidence" value="ECO:0007669"/>
    <property type="project" value="InterPro"/>
</dbReference>
<dbReference type="AlphaFoldDB" id="A0A094QHA8"/>
<comment type="similarity">
    <text evidence="2">Belongs to the endoribonuclease YbeY family.</text>
</comment>
<dbReference type="SUPFAM" id="SSF55486">
    <property type="entry name" value="Metalloproteases ('zincins'), catalytic domain"/>
    <property type="match status" value="1"/>
</dbReference>
<sequence length="197" mass="21535">MTESRPRIHVPRRAGGDGVPEVFCSDEQSGSTIDLARWRQLAISALLHEGVHGACELSVFFVDEPTMADLNKEHMGKVGPTDVLAFPLDAADMIEQQGPGALTRGPARPHPDNDDVPTLLGDVVLCPVVAERQAPTHAGTFDDEVALLLVHGILHVLGFDHHDEETKTVMRARELAILTEHHWAGPAPVEFRQEQDE</sequence>
<dbReference type="NCBIfam" id="TIGR00043">
    <property type="entry name" value="rRNA maturation RNase YbeY"/>
    <property type="match status" value="1"/>
</dbReference>
<dbReference type="PANTHER" id="PTHR46986">
    <property type="entry name" value="ENDORIBONUCLEASE YBEY, CHLOROPLASTIC"/>
    <property type="match status" value="1"/>
</dbReference>
<keyword evidence="6" id="KW-0378">Hydrolase</keyword>
<comment type="cofactor">
    <cofactor evidence="1">
        <name>Zn(2+)</name>
        <dbReference type="ChEBI" id="CHEBI:29105"/>
    </cofactor>
</comment>
<name>A0A094QHA8_9ZZZZ</name>
<dbReference type="Gene3D" id="3.40.390.30">
    <property type="entry name" value="Metalloproteases ('zincins'), catalytic domain"/>
    <property type="match status" value="1"/>
</dbReference>
<dbReference type="GO" id="GO:0006364">
    <property type="term" value="P:rRNA processing"/>
    <property type="evidence" value="ECO:0007669"/>
    <property type="project" value="InterPro"/>
</dbReference>
<keyword evidence="5" id="KW-0255">Endonuclease</keyword>
<evidence type="ECO:0000256" key="2">
    <source>
        <dbReference type="ARBA" id="ARBA00010875"/>
    </source>
</evidence>
<dbReference type="PANTHER" id="PTHR46986:SF1">
    <property type="entry name" value="ENDORIBONUCLEASE YBEY, CHLOROPLASTIC"/>
    <property type="match status" value="1"/>
</dbReference>
<evidence type="ECO:0000256" key="5">
    <source>
        <dbReference type="ARBA" id="ARBA00022759"/>
    </source>
</evidence>
<accession>A0A094QHA8</accession>
<protein>
    <submittedName>
        <fullName evidence="8">Uncharacterized protein</fullName>
    </submittedName>
</protein>
<dbReference type="InterPro" id="IPR002036">
    <property type="entry name" value="YbeY"/>
</dbReference>
<evidence type="ECO:0000256" key="7">
    <source>
        <dbReference type="ARBA" id="ARBA00022833"/>
    </source>
</evidence>
<proteinExistence type="inferred from homology"/>
<reference evidence="8" key="1">
    <citation type="submission" date="2014-06" db="EMBL/GenBank/DDBJ databases">
        <title>Key roles for freshwater Actinobacteria revealed by deep metagenomic sequencing.</title>
        <authorList>
            <person name="Ghai R."/>
            <person name="Mizuno C.M."/>
            <person name="Picazo A."/>
            <person name="Camacho A."/>
            <person name="Rodriguez-Valera F."/>
        </authorList>
    </citation>
    <scope>NUCLEOTIDE SEQUENCE</scope>
</reference>
<dbReference type="InterPro" id="IPR023091">
    <property type="entry name" value="MetalPrtase_cat_dom_sf_prd"/>
</dbReference>
<evidence type="ECO:0000256" key="1">
    <source>
        <dbReference type="ARBA" id="ARBA00001947"/>
    </source>
</evidence>
<keyword evidence="4" id="KW-0479">Metal-binding</keyword>
<keyword evidence="7" id="KW-0862">Zinc</keyword>
<comment type="caution">
    <text evidence="8">The sequence shown here is derived from an EMBL/GenBank/DDBJ whole genome shotgun (WGS) entry which is preliminary data.</text>
</comment>
<keyword evidence="3" id="KW-0540">Nuclease</keyword>
<organism evidence="8">
    <name type="scientific">freshwater metagenome</name>
    <dbReference type="NCBI Taxonomy" id="449393"/>
    <lineage>
        <taxon>unclassified sequences</taxon>
        <taxon>metagenomes</taxon>
        <taxon>ecological metagenomes</taxon>
    </lineage>
</organism>
<dbReference type="GO" id="GO:0004519">
    <property type="term" value="F:endonuclease activity"/>
    <property type="evidence" value="ECO:0007669"/>
    <property type="project" value="UniProtKB-KW"/>
</dbReference>
<dbReference type="Pfam" id="PF02130">
    <property type="entry name" value="YbeY"/>
    <property type="match status" value="1"/>
</dbReference>
<evidence type="ECO:0000313" key="8">
    <source>
        <dbReference type="EMBL" id="KGA21729.1"/>
    </source>
</evidence>
<dbReference type="HAMAP" id="MF_00009">
    <property type="entry name" value="Endoribonucl_YbeY"/>
    <property type="match status" value="1"/>
</dbReference>
<dbReference type="GO" id="GO:0046872">
    <property type="term" value="F:metal ion binding"/>
    <property type="evidence" value="ECO:0007669"/>
    <property type="project" value="UniProtKB-KW"/>
</dbReference>